<reference evidence="1" key="1">
    <citation type="submission" date="2020-05" db="EMBL/GenBank/DDBJ databases">
        <authorList>
            <person name="Chiriac C."/>
            <person name="Salcher M."/>
            <person name="Ghai R."/>
            <person name="Kavagutti S V."/>
        </authorList>
    </citation>
    <scope>NUCLEOTIDE SEQUENCE</scope>
</reference>
<evidence type="ECO:0000313" key="1">
    <source>
        <dbReference type="EMBL" id="CAB4864302.1"/>
    </source>
</evidence>
<gene>
    <name evidence="1" type="ORF">UFOPK3425_00313</name>
</gene>
<sequence>MPSSIAARVADTASSMRCFFSLSSTSVCAPTLMTTTPPPSLASRSCSFSRSQSESVFSISLRIWATRSATTTGSPPPSTMVVLSLVTTIRRAEPRTSRPTWSSFRPTSGVTTVAPVRAARSCNMALRRSPKAGAFTATEEKVPRMRLTTRVESASPSTSSAMISSGLPAWTTFSRRGNSS</sequence>
<dbReference type="EMBL" id="CAFBLV010000037">
    <property type="protein sequence ID" value="CAB4864302.1"/>
    <property type="molecule type" value="Genomic_DNA"/>
</dbReference>
<protein>
    <submittedName>
        <fullName evidence="1">Unannotated protein</fullName>
    </submittedName>
</protein>
<dbReference type="AlphaFoldDB" id="A0A6J7CZQ7"/>
<organism evidence="1">
    <name type="scientific">freshwater metagenome</name>
    <dbReference type="NCBI Taxonomy" id="449393"/>
    <lineage>
        <taxon>unclassified sequences</taxon>
        <taxon>metagenomes</taxon>
        <taxon>ecological metagenomes</taxon>
    </lineage>
</organism>
<proteinExistence type="predicted"/>
<name>A0A6J7CZQ7_9ZZZZ</name>
<accession>A0A6J7CZQ7</accession>